<protein>
    <submittedName>
        <fullName evidence="2">Uncharacterized protein</fullName>
    </submittedName>
</protein>
<sequence>MSNEAYAQQCNVRELMREDANSEVFFQKYTLSEETAARLESIREMLKDDIAQANPLWKVIAGENEEEVYSESETSNNDDESNHNESQMMHDQLVVPSTQFYFTQTERTFVETSDTSAALPQRCDILESACESLERNNGRLDFVQLENLSNEDLIPVVDEMAGKLSLKGIYNLCASMNNMTIEQKIKYLNVLCTHLLLPKIIELEEPSRLLSSAIVECVKNFPDEIQQFIFVPLLNAELKDTMLITTIINSFDLEKKAILLEEFLAYVKELKSWHISILQNFLSVRLDHNMTDKITKLFSGKALYYSKDKTFGKLILSFLKLNTALSQEQKNLMVEVVAVNETLFKRPMENILKNM</sequence>
<accession>E2AZC8</accession>
<dbReference type="PANTHER" id="PTHR32094:SF5">
    <property type="entry name" value="FANCONI ANEMIA GROUP E PROTEIN"/>
    <property type="match status" value="1"/>
</dbReference>
<dbReference type="GO" id="GO:0043240">
    <property type="term" value="C:Fanconi anaemia nuclear complex"/>
    <property type="evidence" value="ECO:0007669"/>
    <property type="project" value="InterPro"/>
</dbReference>
<dbReference type="InterPro" id="IPR039685">
    <property type="entry name" value="FANCE"/>
</dbReference>
<gene>
    <name evidence="2" type="ORF">EAG_12725</name>
</gene>
<dbReference type="InParanoid" id="E2AZC8"/>
<dbReference type="GO" id="GO:0036297">
    <property type="term" value="P:interstrand cross-link repair"/>
    <property type="evidence" value="ECO:0007669"/>
    <property type="project" value="InterPro"/>
</dbReference>
<dbReference type="EMBL" id="GL444207">
    <property type="protein sequence ID" value="EFN61167.1"/>
    <property type="molecule type" value="Genomic_DNA"/>
</dbReference>
<organism evidence="3">
    <name type="scientific">Camponotus floridanus</name>
    <name type="common">Florida carpenter ant</name>
    <dbReference type="NCBI Taxonomy" id="104421"/>
    <lineage>
        <taxon>Eukaryota</taxon>
        <taxon>Metazoa</taxon>
        <taxon>Ecdysozoa</taxon>
        <taxon>Arthropoda</taxon>
        <taxon>Hexapoda</taxon>
        <taxon>Insecta</taxon>
        <taxon>Pterygota</taxon>
        <taxon>Neoptera</taxon>
        <taxon>Endopterygota</taxon>
        <taxon>Hymenoptera</taxon>
        <taxon>Apocrita</taxon>
        <taxon>Aculeata</taxon>
        <taxon>Formicoidea</taxon>
        <taxon>Formicidae</taxon>
        <taxon>Formicinae</taxon>
        <taxon>Camponotus</taxon>
    </lineage>
</organism>
<dbReference type="Proteomes" id="UP000000311">
    <property type="component" value="Unassembled WGS sequence"/>
</dbReference>
<keyword evidence="3" id="KW-1185">Reference proteome</keyword>
<feature type="region of interest" description="Disordered" evidence="1">
    <location>
        <begin position="65"/>
        <end position="86"/>
    </location>
</feature>
<reference evidence="2 3" key="1">
    <citation type="journal article" date="2010" name="Science">
        <title>Genomic comparison of the ants Camponotus floridanus and Harpegnathos saltator.</title>
        <authorList>
            <person name="Bonasio R."/>
            <person name="Zhang G."/>
            <person name="Ye C."/>
            <person name="Mutti N.S."/>
            <person name="Fang X."/>
            <person name="Qin N."/>
            <person name="Donahue G."/>
            <person name="Yang P."/>
            <person name="Li Q."/>
            <person name="Li C."/>
            <person name="Zhang P."/>
            <person name="Huang Z."/>
            <person name="Berger S.L."/>
            <person name="Reinberg D."/>
            <person name="Wang J."/>
            <person name="Liebig J."/>
        </authorList>
    </citation>
    <scope>NUCLEOTIDE SEQUENCE [LARGE SCALE GENOMIC DNA]</scope>
    <source>
        <strain evidence="3">C129</strain>
    </source>
</reference>
<evidence type="ECO:0000256" key="1">
    <source>
        <dbReference type="SAM" id="MobiDB-lite"/>
    </source>
</evidence>
<dbReference type="OrthoDB" id="6488317at2759"/>
<dbReference type="PANTHER" id="PTHR32094">
    <property type="entry name" value="FANCONI ANEMIA GROUP E PROTEIN"/>
    <property type="match status" value="1"/>
</dbReference>
<evidence type="ECO:0000313" key="2">
    <source>
        <dbReference type="EMBL" id="EFN61167.1"/>
    </source>
</evidence>
<dbReference type="OMA" id="ELKSWHI"/>
<name>E2AZC8_CAMFO</name>
<proteinExistence type="predicted"/>
<evidence type="ECO:0000313" key="3">
    <source>
        <dbReference type="Proteomes" id="UP000000311"/>
    </source>
</evidence>
<dbReference type="AlphaFoldDB" id="E2AZC8"/>
<dbReference type="Gene3D" id="1.25.40.480">
    <property type="match status" value="1"/>
</dbReference>